<dbReference type="GO" id="GO:0016747">
    <property type="term" value="F:acyltransferase activity, transferring groups other than amino-acyl groups"/>
    <property type="evidence" value="ECO:0007669"/>
    <property type="project" value="TreeGrafter"/>
</dbReference>
<dbReference type="AlphaFoldDB" id="A0A1H0SBN0"/>
<dbReference type="PANTHER" id="PTHR48098:SF1">
    <property type="entry name" value="DIACYLGLYCEROL ACYLTRANSFERASE_MYCOLYLTRANSFERASE AG85A"/>
    <property type="match status" value="1"/>
</dbReference>
<organism evidence="1 2">
    <name type="scientific">Actinacidiphila guanduensis</name>
    <dbReference type="NCBI Taxonomy" id="310781"/>
    <lineage>
        <taxon>Bacteria</taxon>
        <taxon>Bacillati</taxon>
        <taxon>Actinomycetota</taxon>
        <taxon>Actinomycetes</taxon>
        <taxon>Kitasatosporales</taxon>
        <taxon>Streptomycetaceae</taxon>
        <taxon>Actinacidiphila</taxon>
    </lineage>
</organism>
<dbReference type="SUPFAM" id="SSF53474">
    <property type="entry name" value="alpha/beta-Hydrolases"/>
    <property type="match status" value="1"/>
</dbReference>
<dbReference type="InterPro" id="IPR000801">
    <property type="entry name" value="Esterase-like"/>
</dbReference>
<dbReference type="EMBL" id="FNIE01000026">
    <property type="protein sequence ID" value="SDP38638.1"/>
    <property type="molecule type" value="Genomic_DNA"/>
</dbReference>
<name>A0A1H0SBN0_9ACTN</name>
<dbReference type="Gene3D" id="3.40.50.1820">
    <property type="entry name" value="alpha/beta hydrolase"/>
    <property type="match status" value="1"/>
</dbReference>
<dbReference type="InterPro" id="IPR050583">
    <property type="entry name" value="Mycobacterial_A85_antigen"/>
</dbReference>
<evidence type="ECO:0000313" key="2">
    <source>
        <dbReference type="Proteomes" id="UP000199341"/>
    </source>
</evidence>
<dbReference type="Pfam" id="PF00756">
    <property type="entry name" value="Esterase"/>
    <property type="match status" value="1"/>
</dbReference>
<protein>
    <submittedName>
        <fullName evidence="1">S-formylglutathione hydrolase FrmB</fullName>
    </submittedName>
</protein>
<proteinExistence type="predicted"/>
<dbReference type="Proteomes" id="UP000199341">
    <property type="component" value="Unassembled WGS sequence"/>
</dbReference>
<dbReference type="OrthoDB" id="4527292at2"/>
<dbReference type="STRING" id="310781.SAMN05216259_12660"/>
<accession>A0A1H0SBN0</accession>
<keyword evidence="1" id="KW-0378">Hydrolase</keyword>
<sequence>MAPRIPHHRPLDGRLHRPHVPRAAAVRALAAGGLLLVALLAAGLPGSLPVHAAEARVAVPAAASRTATPSGAYVATTTRLDPHVVDIGVHSPAMRATMPVRLILPPGWSAGSGRTYPVFYLLQGASDDYTSWTRETDIETLAAHAQVIVATPEGGRAGFYTDWWNGGRGGGPNWETFHTVELPQVLRTDFHAGSRQAVIGISEGGLGALDYAARHRGAYVFAGSFSGVVDLDDGGLRAGVELTCAREGVDWRRLWGDPVRDRKVWEAHNPAHLVDRFRGVRVYLSAAAGMPGTLATNAPPEAGLLEAPTYQPTLRFAASLRRAGVAVTSHLYLSGTHAWPYWQRELHLAWPAVLNTLRATR</sequence>
<dbReference type="InterPro" id="IPR029058">
    <property type="entry name" value="AB_hydrolase_fold"/>
</dbReference>
<evidence type="ECO:0000313" key="1">
    <source>
        <dbReference type="EMBL" id="SDP38638.1"/>
    </source>
</evidence>
<dbReference type="PANTHER" id="PTHR48098">
    <property type="entry name" value="ENTEROCHELIN ESTERASE-RELATED"/>
    <property type="match status" value="1"/>
</dbReference>
<keyword evidence="2" id="KW-1185">Reference proteome</keyword>
<dbReference type="RefSeq" id="WP_093788556.1">
    <property type="nucleotide sequence ID" value="NZ_FNIE01000026.1"/>
</dbReference>
<gene>
    <name evidence="1" type="ORF">SAMN05216259_12660</name>
</gene>
<reference evidence="1 2" key="1">
    <citation type="submission" date="2016-10" db="EMBL/GenBank/DDBJ databases">
        <authorList>
            <person name="de Groot N.N."/>
        </authorList>
    </citation>
    <scope>NUCLEOTIDE SEQUENCE [LARGE SCALE GENOMIC DNA]</scope>
    <source>
        <strain evidence="1 2">CGMCC 4.2022</strain>
    </source>
</reference>
<dbReference type="GO" id="GO:0016787">
    <property type="term" value="F:hydrolase activity"/>
    <property type="evidence" value="ECO:0007669"/>
    <property type="project" value="UniProtKB-KW"/>
</dbReference>